<comment type="subcellular location">
    <subcellularLocation>
        <location evidence="1">Mitochondrion inner membrane</location>
        <topology evidence="1">Peripheral membrane protein</topology>
        <orientation evidence="1">Intermembrane side</orientation>
    </subcellularLocation>
    <subcellularLocation>
        <location evidence="10">Mitochondrion outer membrane</location>
        <topology evidence="10">Peripheral membrane protein</topology>
        <orientation evidence="10">Intermembrane side</orientation>
    </subcellularLocation>
</comment>
<proteinExistence type="inferred from homology"/>
<sequence>MGVTANGPPQQPSLTWRNTSSILIGLSVAVSKGFLYGLNKVETIGLERFVELIEQRRDVKKRTKGLITVSNHISIIDDPLIWGVLPLKYSFNQSNLRWSLAAHDICFQNPIITRRQSVLTTFFNLGKTLPTYRFRHSPYGGLFQPTMSDAIRILSSEQHGLKYLTPPPSPSSSTPGPLLQYPPTPSDPAPPAPSYQPWDRHGWVHIFPEACVHQHPERALRYFKWGVARLVLESGPEPPDVVPMFIDGTDRVMHEDRGFPRFLPRVGRRVRVVFGEPLDFDLAFGDLKRKWDALVASAADAAASRAAPSRWRVAFPAETVDLEHGEEARAIRVEVTRRIRDEVLKLRHGLGYPDQDPEMGLAETWAREPGVGYTYKSRVDGSKVNEKL</sequence>
<reference evidence="15 16" key="1">
    <citation type="journal article" date="2019" name="Mol. Biol. Evol.">
        <title>Blast fungal genomes show frequent chromosomal changes, gene gains and losses, and effector gene turnover.</title>
        <authorList>
            <person name="Gomez Luciano L.B."/>
            <person name="Jason Tsai I."/>
            <person name="Chuma I."/>
            <person name="Tosa Y."/>
            <person name="Chen Y.H."/>
            <person name="Li J.Y."/>
            <person name="Li M.Y."/>
            <person name="Jade Lu M.Y."/>
            <person name="Nakayashiki H."/>
            <person name="Li W.H."/>
        </authorList>
    </citation>
    <scope>NUCLEOTIDE SEQUENCE [LARGE SCALE GENOMIC DNA]</scope>
    <source>
        <strain evidence="15">MZ5-1-6</strain>
    </source>
</reference>
<keyword evidence="5" id="KW-0999">Mitochondrion inner membrane</keyword>
<dbReference type="InterPro" id="IPR000872">
    <property type="entry name" value="Tafazzin"/>
</dbReference>
<name>A0A4P7MZM3_PYROR</name>
<protein>
    <recommendedName>
        <fullName evidence="12">Tafazzin family protein</fullName>
    </recommendedName>
</protein>
<evidence type="ECO:0000256" key="1">
    <source>
        <dbReference type="ARBA" id="ARBA00004137"/>
    </source>
</evidence>
<dbReference type="SMART" id="SM00563">
    <property type="entry name" value="PlsC"/>
    <property type="match status" value="1"/>
</dbReference>
<keyword evidence="8" id="KW-0472">Membrane</keyword>
<evidence type="ECO:0000256" key="3">
    <source>
        <dbReference type="ARBA" id="ARBA00022679"/>
    </source>
</evidence>
<evidence type="ECO:0000256" key="10">
    <source>
        <dbReference type="ARBA" id="ARBA00024323"/>
    </source>
</evidence>
<dbReference type="EMBL" id="CP034205">
    <property type="protein sequence ID" value="QBZ55498.1"/>
    <property type="molecule type" value="Genomic_DNA"/>
</dbReference>
<dbReference type="GO" id="GO:0007007">
    <property type="term" value="P:inner mitochondrial membrane organization"/>
    <property type="evidence" value="ECO:0007669"/>
    <property type="project" value="TreeGrafter"/>
</dbReference>
<gene>
    <name evidence="15" type="ORF">PoMZ_00396</name>
</gene>
<evidence type="ECO:0000256" key="13">
    <source>
        <dbReference type="SAM" id="MobiDB-lite"/>
    </source>
</evidence>
<dbReference type="PANTHER" id="PTHR12497">
    <property type="entry name" value="TAZ PROTEIN TAFAZZIN"/>
    <property type="match status" value="1"/>
</dbReference>
<dbReference type="GO" id="GO:0005741">
    <property type="term" value="C:mitochondrial outer membrane"/>
    <property type="evidence" value="ECO:0007669"/>
    <property type="project" value="UniProtKB-SubCell"/>
</dbReference>
<dbReference type="PRINTS" id="PR00979">
    <property type="entry name" value="TAFAZZIN"/>
</dbReference>
<dbReference type="SUPFAM" id="SSF69593">
    <property type="entry name" value="Glycerol-3-phosphate (1)-acyltransferase"/>
    <property type="match status" value="1"/>
</dbReference>
<evidence type="ECO:0000259" key="14">
    <source>
        <dbReference type="SMART" id="SM00563"/>
    </source>
</evidence>
<keyword evidence="6" id="KW-0443">Lipid metabolism</keyword>
<evidence type="ECO:0000313" key="15">
    <source>
        <dbReference type="EMBL" id="QBZ55498.1"/>
    </source>
</evidence>
<evidence type="ECO:0000256" key="12">
    <source>
        <dbReference type="RuleBase" id="RU365062"/>
    </source>
</evidence>
<dbReference type="AlphaFoldDB" id="A0A4P7MZM3"/>
<dbReference type="PANTHER" id="PTHR12497:SF0">
    <property type="entry name" value="TAFAZZIN"/>
    <property type="match status" value="1"/>
</dbReference>
<accession>A0A4P7MZM3</accession>
<evidence type="ECO:0000256" key="9">
    <source>
        <dbReference type="ARBA" id="ARBA00023315"/>
    </source>
</evidence>
<evidence type="ECO:0000256" key="6">
    <source>
        <dbReference type="ARBA" id="ARBA00023098"/>
    </source>
</evidence>
<feature type="domain" description="Phospholipid/glycerol acyltransferase" evidence="14">
    <location>
        <begin position="66"/>
        <end position="249"/>
    </location>
</feature>
<evidence type="ECO:0000256" key="4">
    <source>
        <dbReference type="ARBA" id="ARBA00022787"/>
    </source>
</evidence>
<dbReference type="GO" id="GO:0035965">
    <property type="term" value="P:cardiolipin acyl-chain remodeling"/>
    <property type="evidence" value="ECO:0007669"/>
    <property type="project" value="TreeGrafter"/>
</dbReference>
<evidence type="ECO:0000256" key="2">
    <source>
        <dbReference type="ARBA" id="ARBA00010524"/>
    </source>
</evidence>
<evidence type="ECO:0000313" key="16">
    <source>
        <dbReference type="Proteomes" id="UP000294847"/>
    </source>
</evidence>
<dbReference type="InterPro" id="IPR002123">
    <property type="entry name" value="Plipid/glycerol_acylTrfase"/>
</dbReference>
<dbReference type="GO" id="GO:0047184">
    <property type="term" value="F:1-acylglycerophosphocholine O-acyltransferase activity"/>
    <property type="evidence" value="ECO:0007669"/>
    <property type="project" value="TreeGrafter"/>
</dbReference>
<keyword evidence="7" id="KW-0496">Mitochondrion</keyword>
<dbReference type="GO" id="GO:0005743">
    <property type="term" value="C:mitochondrial inner membrane"/>
    <property type="evidence" value="ECO:0007669"/>
    <property type="project" value="UniProtKB-SubCell"/>
</dbReference>
<evidence type="ECO:0000256" key="11">
    <source>
        <dbReference type="ARBA" id="ARBA00047906"/>
    </source>
</evidence>
<evidence type="ECO:0000256" key="7">
    <source>
        <dbReference type="ARBA" id="ARBA00023128"/>
    </source>
</evidence>
<comment type="catalytic activity">
    <reaction evidence="11">
        <text>1'-[1,2-diacyl-sn-glycero-3-phospho],3'-[1-acyl-sn-glycero-3-phospho]-glycerol + a 1,2-diacyl-sn-glycero-3-phosphocholine = a cardiolipin + a 1-acyl-sn-glycero-3-phosphocholine</text>
        <dbReference type="Rhea" id="RHEA:33731"/>
        <dbReference type="ChEBI" id="CHEBI:57643"/>
        <dbReference type="ChEBI" id="CHEBI:58168"/>
        <dbReference type="ChEBI" id="CHEBI:62237"/>
        <dbReference type="ChEBI" id="CHEBI:64743"/>
    </reaction>
    <physiologicalReaction direction="left-to-right" evidence="11">
        <dbReference type="Rhea" id="RHEA:33732"/>
    </physiologicalReaction>
    <physiologicalReaction direction="right-to-left" evidence="11">
        <dbReference type="Rhea" id="RHEA:33733"/>
    </physiologicalReaction>
</comment>
<keyword evidence="9" id="KW-0012">Acyltransferase</keyword>
<dbReference type="Proteomes" id="UP000294847">
    <property type="component" value="Chromosome 2"/>
</dbReference>
<keyword evidence="4" id="KW-1000">Mitochondrion outer membrane</keyword>
<comment type="similarity">
    <text evidence="2 12">Belongs to the taffazin family.</text>
</comment>
<feature type="region of interest" description="Disordered" evidence="13">
    <location>
        <begin position="163"/>
        <end position="194"/>
    </location>
</feature>
<evidence type="ECO:0000256" key="8">
    <source>
        <dbReference type="ARBA" id="ARBA00023136"/>
    </source>
</evidence>
<feature type="compositionally biased region" description="Pro residues" evidence="13">
    <location>
        <begin position="180"/>
        <end position="194"/>
    </location>
</feature>
<keyword evidence="3" id="KW-0808">Transferase</keyword>
<organism evidence="15 16">
    <name type="scientific">Pyricularia oryzae</name>
    <name type="common">Rice blast fungus</name>
    <name type="synonym">Magnaporthe oryzae</name>
    <dbReference type="NCBI Taxonomy" id="318829"/>
    <lineage>
        <taxon>Eukaryota</taxon>
        <taxon>Fungi</taxon>
        <taxon>Dikarya</taxon>
        <taxon>Ascomycota</taxon>
        <taxon>Pezizomycotina</taxon>
        <taxon>Sordariomycetes</taxon>
        <taxon>Sordariomycetidae</taxon>
        <taxon>Magnaporthales</taxon>
        <taxon>Pyriculariaceae</taxon>
        <taxon>Pyricularia</taxon>
    </lineage>
</organism>
<evidence type="ECO:0000256" key="5">
    <source>
        <dbReference type="ARBA" id="ARBA00022792"/>
    </source>
</evidence>